<feature type="transmembrane region" description="Helical" evidence="6">
    <location>
        <begin position="387"/>
        <end position="406"/>
    </location>
</feature>
<feature type="transmembrane region" description="Helical" evidence="6">
    <location>
        <begin position="228"/>
        <end position="248"/>
    </location>
</feature>
<dbReference type="InterPro" id="IPR001182">
    <property type="entry name" value="FtsW/RodA"/>
</dbReference>
<dbReference type="OrthoDB" id="9768187at2"/>
<comment type="subcellular location">
    <subcellularLocation>
        <location evidence="1">Membrane</location>
        <topology evidence="1">Multi-pass membrane protein</topology>
    </subcellularLocation>
</comment>
<dbReference type="RefSeq" id="WP_096684555.1">
    <property type="nucleotide sequence ID" value="NZ_AP014564.1"/>
</dbReference>
<sequence length="423" mass="47892">MIRNNNYPLDIDWILVLLYLSFVVFGWMNIYSCSNYGVSNEILDFSKQYGKQIIWIGISLVISTIILFSNIKIIENLSIVIYIVSVLSLILLYFFGKKMGGATSWYSIQNISIQPSEFAKVATALLVSKYLSVAHINFNRLREQLYLMFIILLPASIIFIQPDPGSALVFSSFFIVLYRENIASRLIAFIIYSGIVFILAIVINNYVLIGILLLIYSIYVYFNRKNRFISTLILVYSFLLLPTTNFLVENAFGKRHIDRINVVLGIDEDIRGIGYNVYQSKIAIVSGGLTGKGYLKGPHTIGKFIPKQSTDFIFSTIGEEWGFIGSSVFIVAYLLLLIRIVMNSELQKNMFSKIYGYCVASILFIHFCINISMSMNLIPVIGIPLPFISYGGSSLISFTVLLFIFIKLDANKSNILKECTTLH</sequence>
<evidence type="ECO:0000256" key="2">
    <source>
        <dbReference type="ARBA" id="ARBA00022692"/>
    </source>
</evidence>
<keyword evidence="2 6" id="KW-0812">Transmembrane</keyword>
<dbReference type="GO" id="GO:0005886">
    <property type="term" value="C:plasma membrane"/>
    <property type="evidence" value="ECO:0007669"/>
    <property type="project" value="TreeGrafter"/>
</dbReference>
<keyword evidence="4 6" id="KW-1133">Transmembrane helix</keyword>
<evidence type="ECO:0000313" key="8">
    <source>
        <dbReference type="Proteomes" id="UP000243197"/>
    </source>
</evidence>
<dbReference type="GO" id="GO:0051301">
    <property type="term" value="P:cell division"/>
    <property type="evidence" value="ECO:0007669"/>
    <property type="project" value="InterPro"/>
</dbReference>
<feature type="transmembrane region" description="Helical" evidence="6">
    <location>
        <begin position="321"/>
        <end position="342"/>
    </location>
</feature>
<feature type="transmembrane region" description="Helical" evidence="6">
    <location>
        <begin position="13"/>
        <end position="32"/>
    </location>
</feature>
<dbReference type="KEGG" id="ise:JBKA6_0010"/>
<evidence type="ECO:0000256" key="3">
    <source>
        <dbReference type="ARBA" id="ARBA00022960"/>
    </source>
</evidence>
<feature type="transmembrane region" description="Helical" evidence="6">
    <location>
        <begin position="145"/>
        <end position="178"/>
    </location>
</feature>
<evidence type="ECO:0000256" key="1">
    <source>
        <dbReference type="ARBA" id="ARBA00004141"/>
    </source>
</evidence>
<evidence type="ECO:0000256" key="4">
    <source>
        <dbReference type="ARBA" id="ARBA00022989"/>
    </source>
</evidence>
<dbReference type="EMBL" id="AP014564">
    <property type="protein sequence ID" value="BAV94023.1"/>
    <property type="molecule type" value="Genomic_DNA"/>
</dbReference>
<dbReference type="AlphaFoldDB" id="A0A1J1DVY5"/>
<dbReference type="PANTHER" id="PTHR30474:SF1">
    <property type="entry name" value="PEPTIDOGLYCAN GLYCOSYLTRANSFERASE MRDB"/>
    <property type="match status" value="1"/>
</dbReference>
<dbReference type="PANTHER" id="PTHR30474">
    <property type="entry name" value="CELL CYCLE PROTEIN"/>
    <property type="match status" value="1"/>
</dbReference>
<feature type="transmembrane region" description="Helical" evidence="6">
    <location>
        <begin position="190"/>
        <end position="216"/>
    </location>
</feature>
<evidence type="ECO:0000313" key="7">
    <source>
        <dbReference type="EMBL" id="BAV94023.1"/>
    </source>
</evidence>
<dbReference type="NCBIfam" id="NF037961">
    <property type="entry name" value="RodA_shape"/>
    <property type="match status" value="1"/>
</dbReference>
<protein>
    <submittedName>
        <fullName evidence="7">Rod shape-determining protein RodA</fullName>
    </submittedName>
</protein>
<evidence type="ECO:0000256" key="6">
    <source>
        <dbReference type="SAM" id="Phobius"/>
    </source>
</evidence>
<accession>A0A1J1DVY5</accession>
<dbReference type="GO" id="GO:0032153">
    <property type="term" value="C:cell division site"/>
    <property type="evidence" value="ECO:0007669"/>
    <property type="project" value="TreeGrafter"/>
</dbReference>
<proteinExistence type="predicted"/>
<keyword evidence="8" id="KW-1185">Reference proteome</keyword>
<dbReference type="Proteomes" id="UP000243197">
    <property type="component" value="Chromosome"/>
</dbReference>
<keyword evidence="3" id="KW-0133">Cell shape</keyword>
<dbReference type="GO" id="GO:0008360">
    <property type="term" value="P:regulation of cell shape"/>
    <property type="evidence" value="ECO:0007669"/>
    <property type="project" value="UniProtKB-KW"/>
</dbReference>
<name>A0A1J1DVY5_9FLAO</name>
<organism evidence="7 8">
    <name type="scientific">Ichthyobacterium seriolicida</name>
    <dbReference type="NCBI Taxonomy" id="242600"/>
    <lineage>
        <taxon>Bacteria</taxon>
        <taxon>Pseudomonadati</taxon>
        <taxon>Bacteroidota</taxon>
        <taxon>Flavobacteriia</taxon>
        <taxon>Flavobacteriales</taxon>
        <taxon>Ichthyobacteriaceae</taxon>
        <taxon>Ichthyobacterium</taxon>
    </lineage>
</organism>
<feature type="transmembrane region" description="Helical" evidence="6">
    <location>
        <begin position="77"/>
        <end position="95"/>
    </location>
</feature>
<feature type="transmembrane region" description="Helical" evidence="6">
    <location>
        <begin position="354"/>
        <end position="375"/>
    </location>
</feature>
<feature type="transmembrane region" description="Helical" evidence="6">
    <location>
        <begin position="53"/>
        <end position="71"/>
    </location>
</feature>
<gene>
    <name evidence="7" type="ORF">JBKA6_0010</name>
</gene>
<dbReference type="Pfam" id="PF01098">
    <property type="entry name" value="FTSW_RODA_SPOVE"/>
    <property type="match status" value="1"/>
</dbReference>
<keyword evidence="5 6" id="KW-0472">Membrane</keyword>
<evidence type="ECO:0000256" key="5">
    <source>
        <dbReference type="ARBA" id="ARBA00023136"/>
    </source>
</evidence>
<reference evidence="7 8" key="1">
    <citation type="submission" date="2014-03" db="EMBL/GenBank/DDBJ databases">
        <title>complete genome sequence of Flavobacteriaceae bacterium JBKA-6.</title>
        <authorList>
            <person name="Takano T."/>
            <person name="Nakamura Y."/>
            <person name="Takuma S."/>
            <person name="Yasuike M."/>
            <person name="Matsuyama T."/>
            <person name="Sakai T."/>
            <person name="Fujiwara A."/>
            <person name="Kimoto K."/>
            <person name="Fukuda Y."/>
            <person name="Kondo H."/>
            <person name="Hirono I."/>
            <person name="Nakayasu C."/>
        </authorList>
    </citation>
    <scope>NUCLEOTIDE SEQUENCE [LARGE SCALE GENOMIC DNA]</scope>
    <source>
        <strain evidence="7 8">JBKA-6</strain>
    </source>
</reference>
<dbReference type="GO" id="GO:0015648">
    <property type="term" value="F:lipid-linked peptidoglycan transporter activity"/>
    <property type="evidence" value="ECO:0007669"/>
    <property type="project" value="TreeGrafter"/>
</dbReference>